<evidence type="ECO:0000256" key="1">
    <source>
        <dbReference type="ARBA" id="ARBA00004141"/>
    </source>
</evidence>
<dbReference type="AlphaFoldDB" id="A0A6A7C125"/>
<dbReference type="Gene3D" id="1.20.1250.20">
    <property type="entry name" value="MFS general substrate transporter like domains"/>
    <property type="match status" value="1"/>
</dbReference>
<dbReference type="SUPFAM" id="SSF103473">
    <property type="entry name" value="MFS general substrate transporter"/>
    <property type="match status" value="1"/>
</dbReference>
<keyword evidence="4 5" id="KW-0472">Membrane</keyword>
<feature type="domain" description="Major facilitator superfamily (MFS) profile" evidence="6">
    <location>
        <begin position="22"/>
        <end position="460"/>
    </location>
</feature>
<feature type="transmembrane region" description="Helical" evidence="5">
    <location>
        <begin position="291"/>
        <end position="312"/>
    </location>
</feature>
<keyword evidence="8" id="KW-1185">Reference proteome</keyword>
<dbReference type="InterPro" id="IPR020846">
    <property type="entry name" value="MFS_dom"/>
</dbReference>
<keyword evidence="3 5" id="KW-1133">Transmembrane helix</keyword>
<feature type="non-terminal residue" evidence="7">
    <location>
        <position position="473"/>
    </location>
</feature>
<dbReference type="GO" id="GO:0022857">
    <property type="term" value="F:transmembrane transporter activity"/>
    <property type="evidence" value="ECO:0007669"/>
    <property type="project" value="InterPro"/>
</dbReference>
<evidence type="ECO:0000313" key="7">
    <source>
        <dbReference type="EMBL" id="KAF2860645.1"/>
    </source>
</evidence>
<feature type="transmembrane region" description="Helical" evidence="5">
    <location>
        <begin position="361"/>
        <end position="381"/>
    </location>
</feature>
<keyword evidence="2 5" id="KW-0812">Transmembrane</keyword>
<feature type="transmembrane region" description="Helical" evidence="5">
    <location>
        <begin position="332"/>
        <end position="355"/>
    </location>
</feature>
<dbReference type="FunFam" id="1.20.1250.20:FF:000088">
    <property type="entry name" value="MFS multidrug transporter, putative"/>
    <property type="match status" value="1"/>
</dbReference>
<evidence type="ECO:0000259" key="6">
    <source>
        <dbReference type="PROSITE" id="PS50850"/>
    </source>
</evidence>
<feature type="non-terminal residue" evidence="7">
    <location>
        <position position="1"/>
    </location>
</feature>
<feature type="transmembrane region" description="Helical" evidence="5">
    <location>
        <begin position="431"/>
        <end position="454"/>
    </location>
</feature>
<evidence type="ECO:0000313" key="8">
    <source>
        <dbReference type="Proteomes" id="UP000799421"/>
    </source>
</evidence>
<feature type="transmembrane region" description="Helical" evidence="5">
    <location>
        <begin position="175"/>
        <end position="195"/>
    </location>
</feature>
<accession>A0A6A7C125</accession>
<feature type="transmembrane region" description="Helical" evidence="5">
    <location>
        <begin position="20"/>
        <end position="40"/>
    </location>
</feature>
<dbReference type="InterPro" id="IPR011701">
    <property type="entry name" value="MFS"/>
</dbReference>
<dbReference type="PANTHER" id="PTHR23502:SF3">
    <property type="entry name" value="MAJOR FACILITATOR SUPERFAMILY (MFS) PROFILE DOMAIN-CONTAINING PROTEIN-RELATED"/>
    <property type="match status" value="1"/>
</dbReference>
<dbReference type="OrthoDB" id="5376138at2759"/>
<protein>
    <submittedName>
        <fullName evidence="7">MFS general substrate transporter</fullName>
    </submittedName>
</protein>
<organism evidence="7 8">
    <name type="scientific">Piedraia hortae CBS 480.64</name>
    <dbReference type="NCBI Taxonomy" id="1314780"/>
    <lineage>
        <taxon>Eukaryota</taxon>
        <taxon>Fungi</taxon>
        <taxon>Dikarya</taxon>
        <taxon>Ascomycota</taxon>
        <taxon>Pezizomycotina</taxon>
        <taxon>Dothideomycetes</taxon>
        <taxon>Dothideomycetidae</taxon>
        <taxon>Capnodiales</taxon>
        <taxon>Piedraiaceae</taxon>
        <taxon>Piedraia</taxon>
    </lineage>
</organism>
<feature type="transmembrane region" description="Helical" evidence="5">
    <location>
        <begin position="91"/>
        <end position="111"/>
    </location>
</feature>
<dbReference type="PROSITE" id="PS50850">
    <property type="entry name" value="MFS"/>
    <property type="match status" value="1"/>
</dbReference>
<feature type="transmembrane region" description="Helical" evidence="5">
    <location>
        <begin position="60"/>
        <end position="79"/>
    </location>
</feature>
<gene>
    <name evidence="7" type="ORF">K470DRAFT_196246</name>
</gene>
<comment type="subcellular location">
    <subcellularLocation>
        <location evidence="1">Membrane</location>
        <topology evidence="1">Multi-pass membrane protein</topology>
    </subcellularLocation>
</comment>
<feature type="transmembrane region" description="Helical" evidence="5">
    <location>
        <begin position="144"/>
        <end position="163"/>
    </location>
</feature>
<dbReference type="PANTHER" id="PTHR23502">
    <property type="entry name" value="MAJOR FACILITATOR SUPERFAMILY"/>
    <property type="match status" value="1"/>
</dbReference>
<sequence>LDERNGRRYSGFAFSPLRKWSIITAVFLVQISMNFNAAIYAAAVPKMSMDFDIPHSKARLGQMVFLVMYAFGCELWAPWSEDFGRYWVMQISLGLVNIWQIPCALATNFWIVFAARALGGLSSAGGSVTLGIVADMWEPNDQQFATLYVVFSSVAGSVVAPIFGGLMTEYLDWQWVFWISLILGGFTQAVHAIVVQETRNSVRMTMAAKMLRKKGGYKVYSADEAKGTFWQRINWKDTSELMWRPYKFLLTEPIVTSLSLLSGFSDALVFLGLESFGLVLDQWGFGYKEKGFSFVALLIGYFLAAIFFIPIYMKDTKTMKSSKEPMPPERRLWGLLWTAPLLPLGLAGFAGTSYGPPTVPWIAPLLFVLCIGIANTAIYLATIDYMIAAYGEYSASATGGNGFCRDLLAGVSALYATPMYTKIRPGTRLQLVIPTLILFAVAVVGVLPVYYLYWCGAKVRHKSVFASNLEKDR</sequence>
<evidence type="ECO:0000256" key="4">
    <source>
        <dbReference type="ARBA" id="ARBA00023136"/>
    </source>
</evidence>
<proteinExistence type="predicted"/>
<dbReference type="Proteomes" id="UP000799421">
    <property type="component" value="Unassembled WGS sequence"/>
</dbReference>
<dbReference type="EMBL" id="MU005979">
    <property type="protein sequence ID" value="KAF2860645.1"/>
    <property type="molecule type" value="Genomic_DNA"/>
</dbReference>
<dbReference type="Pfam" id="PF07690">
    <property type="entry name" value="MFS_1"/>
    <property type="match status" value="1"/>
</dbReference>
<evidence type="ECO:0000256" key="3">
    <source>
        <dbReference type="ARBA" id="ARBA00022989"/>
    </source>
</evidence>
<name>A0A6A7C125_9PEZI</name>
<evidence type="ECO:0000256" key="2">
    <source>
        <dbReference type="ARBA" id="ARBA00022692"/>
    </source>
</evidence>
<reference evidence="7" key="1">
    <citation type="journal article" date="2020" name="Stud. Mycol.">
        <title>101 Dothideomycetes genomes: a test case for predicting lifestyles and emergence of pathogens.</title>
        <authorList>
            <person name="Haridas S."/>
            <person name="Albert R."/>
            <person name="Binder M."/>
            <person name="Bloem J."/>
            <person name="Labutti K."/>
            <person name="Salamov A."/>
            <person name="Andreopoulos B."/>
            <person name="Baker S."/>
            <person name="Barry K."/>
            <person name="Bills G."/>
            <person name="Bluhm B."/>
            <person name="Cannon C."/>
            <person name="Castanera R."/>
            <person name="Culley D."/>
            <person name="Daum C."/>
            <person name="Ezra D."/>
            <person name="Gonzalez J."/>
            <person name="Henrissat B."/>
            <person name="Kuo A."/>
            <person name="Liang C."/>
            <person name="Lipzen A."/>
            <person name="Lutzoni F."/>
            <person name="Magnuson J."/>
            <person name="Mondo S."/>
            <person name="Nolan M."/>
            <person name="Ohm R."/>
            <person name="Pangilinan J."/>
            <person name="Park H.-J."/>
            <person name="Ramirez L."/>
            <person name="Alfaro M."/>
            <person name="Sun H."/>
            <person name="Tritt A."/>
            <person name="Yoshinaga Y."/>
            <person name="Zwiers L.-H."/>
            <person name="Turgeon B."/>
            <person name="Goodwin S."/>
            <person name="Spatafora J."/>
            <person name="Crous P."/>
            <person name="Grigoriev I."/>
        </authorList>
    </citation>
    <scope>NUCLEOTIDE SEQUENCE</scope>
    <source>
        <strain evidence="7">CBS 480.64</strain>
    </source>
</reference>
<evidence type="ECO:0000256" key="5">
    <source>
        <dbReference type="SAM" id="Phobius"/>
    </source>
</evidence>
<dbReference type="InterPro" id="IPR036259">
    <property type="entry name" value="MFS_trans_sf"/>
</dbReference>
<dbReference type="GO" id="GO:0005886">
    <property type="term" value="C:plasma membrane"/>
    <property type="evidence" value="ECO:0007669"/>
    <property type="project" value="TreeGrafter"/>
</dbReference>